<name>A0A0N0NN98_9EURO</name>
<reference evidence="2 3" key="1">
    <citation type="submission" date="2015-06" db="EMBL/GenBank/DDBJ databases">
        <title>Draft genome of the ant-associated black yeast Phialophora attae CBS 131958.</title>
        <authorList>
            <person name="Moreno L.F."/>
            <person name="Stielow B.J."/>
            <person name="de Hoog S."/>
            <person name="Vicente V.A."/>
            <person name="Weiss V.A."/>
            <person name="de Vries M."/>
            <person name="Cruz L.M."/>
            <person name="Souza E.M."/>
        </authorList>
    </citation>
    <scope>NUCLEOTIDE SEQUENCE [LARGE SCALE GENOMIC DNA]</scope>
    <source>
        <strain evidence="2 3">CBS 131958</strain>
    </source>
</reference>
<keyword evidence="3" id="KW-1185">Reference proteome</keyword>
<feature type="domain" description="F-box" evidence="1">
    <location>
        <begin position="28"/>
        <end position="79"/>
    </location>
</feature>
<dbReference type="VEuPathDB" id="FungiDB:AB675_8060"/>
<dbReference type="GeneID" id="28740358"/>
<gene>
    <name evidence="2" type="ORF">AB675_8060</name>
</gene>
<dbReference type="OrthoDB" id="4155634at2759"/>
<dbReference type="CDD" id="cd09917">
    <property type="entry name" value="F-box_SF"/>
    <property type="match status" value="1"/>
</dbReference>
<dbReference type="AlphaFoldDB" id="A0A0N0NN98"/>
<organism evidence="2 3">
    <name type="scientific">Cyphellophora attinorum</name>
    <dbReference type="NCBI Taxonomy" id="1664694"/>
    <lineage>
        <taxon>Eukaryota</taxon>
        <taxon>Fungi</taxon>
        <taxon>Dikarya</taxon>
        <taxon>Ascomycota</taxon>
        <taxon>Pezizomycotina</taxon>
        <taxon>Eurotiomycetes</taxon>
        <taxon>Chaetothyriomycetidae</taxon>
        <taxon>Chaetothyriales</taxon>
        <taxon>Cyphellophoraceae</taxon>
        <taxon>Cyphellophora</taxon>
    </lineage>
</organism>
<evidence type="ECO:0000259" key="1">
    <source>
        <dbReference type="PROSITE" id="PS50181"/>
    </source>
</evidence>
<dbReference type="RefSeq" id="XP_018001082.1">
    <property type="nucleotide sequence ID" value="XM_018148478.1"/>
</dbReference>
<protein>
    <recommendedName>
        <fullName evidence="1">F-box domain-containing protein</fullName>
    </recommendedName>
</protein>
<evidence type="ECO:0000313" key="2">
    <source>
        <dbReference type="EMBL" id="KPI41119.1"/>
    </source>
</evidence>
<dbReference type="PROSITE" id="PS50181">
    <property type="entry name" value="FBOX"/>
    <property type="match status" value="1"/>
</dbReference>
<dbReference type="InterPro" id="IPR001810">
    <property type="entry name" value="F-box_dom"/>
</dbReference>
<sequence>MEALSLSAVDHAVSELSETSDGGQSDVLRLLIRQPPEIRAKVLEILEVKDLLTLRRVNHALHELIHEHEAGLCASYRRTRPRTMPSISPVHGNARDLIFYIDLKQQDVRMWHLAHVLVDYYYPQSNEEGVADKVRDHVTRDKKRLSFRQVLFRAMFMLDNFLEALCVVMNDADEAFKDWDDDTYLGAVDVFMLDQQHIIEDLAQTPQDVVDMLAAWKLLLAMCDAKKLKFTLHAPHVPFASIKRIVLYCGLSVLSELLEGSQDVAVRRNLLGEMCGRASRYWNARDTTSLLGNPPLDSIHHLAVDRHRMAGYCSRRASRVVNKFVETQDIISQAAFSVLQRESNISDPEAGTQPSTWASAVLSGVFGITLA</sequence>
<comment type="caution">
    <text evidence="2">The sequence shown here is derived from an EMBL/GenBank/DDBJ whole genome shotgun (WGS) entry which is preliminary data.</text>
</comment>
<accession>A0A0N0NN98</accession>
<proteinExistence type="predicted"/>
<dbReference type="Proteomes" id="UP000038010">
    <property type="component" value="Unassembled WGS sequence"/>
</dbReference>
<dbReference type="EMBL" id="LFJN01000010">
    <property type="protein sequence ID" value="KPI41119.1"/>
    <property type="molecule type" value="Genomic_DNA"/>
</dbReference>
<evidence type="ECO:0000313" key="3">
    <source>
        <dbReference type="Proteomes" id="UP000038010"/>
    </source>
</evidence>